<reference evidence="2 3" key="1">
    <citation type="submission" date="2013-09" db="EMBL/GenBank/DDBJ databases">
        <title>Complete genome sequence of Corynebacterium doosanense CAU 212(T) (=DSM 45436(T)), isolated from activated sludge.</title>
        <authorList>
            <person name="Schaffert L."/>
            <person name="Albersmeier A."/>
            <person name="Kalinowski J."/>
            <person name="Ruckert C."/>
        </authorList>
    </citation>
    <scope>NUCLEOTIDE SEQUENCE [LARGE SCALE GENOMIC DNA]</scope>
    <source>
        <strain evidence="2 3">CAU 212</strain>
    </source>
</reference>
<dbReference type="InterPro" id="IPR009061">
    <property type="entry name" value="DNA-bd_dom_put_sf"/>
</dbReference>
<dbReference type="HOGENOM" id="CLU_140176_9_1_11"/>
<dbReference type="eggNOG" id="ENOG5031QEH">
    <property type="taxonomic scope" value="Bacteria"/>
</dbReference>
<dbReference type="KEGG" id="cdo:CDOO_03875"/>
<dbReference type="SUPFAM" id="SSF46955">
    <property type="entry name" value="Putative DNA-binding domain"/>
    <property type="match status" value="1"/>
</dbReference>
<dbReference type="Pfam" id="PF12728">
    <property type="entry name" value="HTH_17"/>
    <property type="match status" value="1"/>
</dbReference>
<evidence type="ECO:0000313" key="2">
    <source>
        <dbReference type="EMBL" id="AIT60483.1"/>
    </source>
</evidence>
<dbReference type="InterPro" id="IPR041657">
    <property type="entry name" value="HTH_17"/>
</dbReference>
<accession>A0A097IEB9</accession>
<name>A0A097IEB9_9CORY</name>
<sequence>MGSPHTIDASLRPSEAGAVLGLSPKTLANWRSQGTGPAYARVGDRITYRLSDLLAYRSARMVRGER</sequence>
<dbReference type="Proteomes" id="UP000029914">
    <property type="component" value="Chromosome"/>
</dbReference>
<protein>
    <submittedName>
        <fullName evidence="2">MerR family transcriptional regulator</fullName>
    </submittedName>
</protein>
<feature type="domain" description="Helix-turn-helix" evidence="1">
    <location>
        <begin position="11"/>
        <end position="60"/>
    </location>
</feature>
<proteinExistence type="predicted"/>
<dbReference type="EMBL" id="CP006764">
    <property type="protein sequence ID" value="AIT60483.1"/>
    <property type="molecule type" value="Genomic_DNA"/>
</dbReference>
<evidence type="ECO:0000313" key="3">
    <source>
        <dbReference type="Proteomes" id="UP000029914"/>
    </source>
</evidence>
<organism evidence="2 3">
    <name type="scientific">Corynebacterium doosanense CAU 212 = DSM 45436</name>
    <dbReference type="NCBI Taxonomy" id="558173"/>
    <lineage>
        <taxon>Bacteria</taxon>
        <taxon>Bacillati</taxon>
        <taxon>Actinomycetota</taxon>
        <taxon>Actinomycetes</taxon>
        <taxon>Mycobacteriales</taxon>
        <taxon>Corynebacteriaceae</taxon>
        <taxon>Corynebacterium</taxon>
    </lineage>
</organism>
<dbReference type="AlphaFoldDB" id="A0A097IEB9"/>
<gene>
    <name evidence="2" type="ORF">CDOO_03875</name>
</gene>
<evidence type="ECO:0000259" key="1">
    <source>
        <dbReference type="Pfam" id="PF12728"/>
    </source>
</evidence>
<dbReference type="STRING" id="558173.CDOO_03875"/>
<keyword evidence="3" id="KW-1185">Reference proteome</keyword>